<dbReference type="EMBL" id="NTHN02000032">
    <property type="protein sequence ID" value="MCT4371815.1"/>
    <property type="molecule type" value="Genomic_DNA"/>
</dbReference>
<accession>A0ABT2KNZ6</accession>
<evidence type="ECO:0000259" key="7">
    <source>
        <dbReference type="PROSITE" id="PS50893"/>
    </source>
</evidence>
<dbReference type="InterPro" id="IPR003593">
    <property type="entry name" value="AAA+_ATPase"/>
</dbReference>
<proteinExistence type="inferred from homology"/>
<dbReference type="PROSITE" id="PS50893">
    <property type="entry name" value="ABC_TRANSPORTER_2"/>
    <property type="match status" value="1"/>
</dbReference>
<dbReference type="Pfam" id="PF00005">
    <property type="entry name" value="ABC_tran"/>
    <property type="match status" value="1"/>
</dbReference>
<comment type="similarity">
    <text evidence="1">Belongs to the ABC transporter superfamily.</text>
</comment>
<dbReference type="Proteomes" id="UP000217448">
    <property type="component" value="Unassembled WGS sequence"/>
</dbReference>
<reference evidence="9" key="1">
    <citation type="submission" date="2023-07" db="EMBL/GenBank/DDBJ databases">
        <title>Yangia mangrovi SAOS 153D genome.</title>
        <authorList>
            <person name="Verma A."/>
            <person name="Pal Y."/>
            <person name="Sundharam S."/>
            <person name="Bisht B."/>
            <person name="Srinivasan K."/>
        </authorList>
    </citation>
    <scope>NUCLEOTIDE SEQUENCE [LARGE SCALE GENOMIC DNA]</scope>
    <source>
        <strain evidence="9">SAOS 153D</strain>
    </source>
</reference>
<keyword evidence="5" id="KW-0862">Zinc</keyword>
<dbReference type="InterPro" id="IPR027417">
    <property type="entry name" value="P-loop_NTPase"/>
</dbReference>
<dbReference type="SUPFAM" id="SSF52540">
    <property type="entry name" value="P-loop containing nucleoside triphosphate hydrolases"/>
    <property type="match status" value="1"/>
</dbReference>
<evidence type="ECO:0000256" key="1">
    <source>
        <dbReference type="ARBA" id="ARBA00005417"/>
    </source>
</evidence>
<keyword evidence="5" id="KW-0864">Zinc transport</keyword>
<dbReference type="SMART" id="SM00382">
    <property type="entry name" value="AAA"/>
    <property type="match status" value="1"/>
</dbReference>
<name>A0ABT2KNZ6_9RHOB</name>
<dbReference type="InterPro" id="IPR003439">
    <property type="entry name" value="ABC_transporter-like_ATP-bd"/>
</dbReference>
<evidence type="ECO:0000256" key="2">
    <source>
        <dbReference type="ARBA" id="ARBA00022448"/>
    </source>
</evidence>
<dbReference type="GO" id="GO:0005524">
    <property type="term" value="F:ATP binding"/>
    <property type="evidence" value="ECO:0007669"/>
    <property type="project" value="UniProtKB-KW"/>
</dbReference>
<feature type="domain" description="ABC transporter" evidence="7">
    <location>
        <begin position="4"/>
        <end position="230"/>
    </location>
</feature>
<dbReference type="CDD" id="cd03214">
    <property type="entry name" value="ABC_Iron-Siderophores_B12_Hemin"/>
    <property type="match status" value="1"/>
</dbReference>
<organism evidence="8 9">
    <name type="scientific">Alloyangia mangrovi</name>
    <dbReference type="NCBI Taxonomy" id="1779329"/>
    <lineage>
        <taxon>Bacteria</taxon>
        <taxon>Pseudomonadati</taxon>
        <taxon>Pseudomonadota</taxon>
        <taxon>Alphaproteobacteria</taxon>
        <taxon>Rhodobacterales</taxon>
        <taxon>Roseobacteraceae</taxon>
        <taxon>Alloyangia</taxon>
    </lineage>
</organism>
<keyword evidence="6" id="KW-0406">Ion transport</keyword>
<dbReference type="RefSeq" id="WP_224844910.1">
    <property type="nucleotide sequence ID" value="NZ_NTHN02000032.1"/>
</dbReference>
<keyword evidence="4 8" id="KW-0067">ATP-binding</keyword>
<dbReference type="InterPro" id="IPR050153">
    <property type="entry name" value="Metal_Ion_Import_ABC"/>
</dbReference>
<evidence type="ECO:0000256" key="5">
    <source>
        <dbReference type="ARBA" id="ARBA00022906"/>
    </source>
</evidence>
<keyword evidence="2" id="KW-0813">Transport</keyword>
<evidence type="ECO:0000256" key="3">
    <source>
        <dbReference type="ARBA" id="ARBA00022741"/>
    </source>
</evidence>
<dbReference type="Gene3D" id="3.40.50.300">
    <property type="entry name" value="P-loop containing nucleotide triphosphate hydrolases"/>
    <property type="match status" value="1"/>
</dbReference>
<evidence type="ECO:0000313" key="8">
    <source>
        <dbReference type="EMBL" id="MCT4371815.1"/>
    </source>
</evidence>
<dbReference type="PANTHER" id="PTHR42734">
    <property type="entry name" value="METAL TRANSPORT SYSTEM ATP-BINDING PROTEIN TM_0124-RELATED"/>
    <property type="match status" value="1"/>
</dbReference>
<comment type="caution">
    <text evidence="8">The sequence shown here is derived from an EMBL/GenBank/DDBJ whole genome shotgun (WGS) entry which is preliminary data.</text>
</comment>
<keyword evidence="3" id="KW-0547">Nucleotide-binding</keyword>
<keyword evidence="9" id="KW-1185">Reference proteome</keyword>
<evidence type="ECO:0000256" key="4">
    <source>
        <dbReference type="ARBA" id="ARBA00022840"/>
    </source>
</evidence>
<evidence type="ECO:0000313" key="9">
    <source>
        <dbReference type="Proteomes" id="UP000217448"/>
    </source>
</evidence>
<dbReference type="PANTHER" id="PTHR42734:SF6">
    <property type="entry name" value="MOLYBDATE IMPORT ATP-BINDING PROTEIN MOLC"/>
    <property type="match status" value="1"/>
</dbReference>
<evidence type="ECO:0000256" key="6">
    <source>
        <dbReference type="ARBA" id="ARBA00023065"/>
    </source>
</evidence>
<gene>
    <name evidence="8" type="ORF">CLG85_016425</name>
</gene>
<sequence length="258" mass="27649">MVSLELRNLAASYGGREVLSGITTPKLTGGQVVSLLGPNGAGKSTLFRRIFGILKGAGEVRIEGGSSPRPIAYMPQDDGMRPALSVYEAVLLARMQGRRLQVSAEDHAEVDRVIALLDMGRLRGRPVGDLSGGQRQIVGVAQALVQRPQIVLMDEPTSALDLSRQIGLQTLMRSLAREQGLLVVIAQHDLGHALRFTDVSLVIAEGGLAACGPTDEVITPALLRDIFEVEARVERCSKGIPQLMVDHRLGDLGAEARH</sequence>
<protein>
    <submittedName>
        <fullName evidence="8">ABC transporter ATP-binding protein</fullName>
    </submittedName>
</protein>